<gene>
    <name evidence="1" type="ORF">CVAR292_02770</name>
</gene>
<keyword evidence="2" id="KW-1185">Reference proteome</keyword>
<evidence type="ECO:0000313" key="2">
    <source>
        <dbReference type="Proteomes" id="UP000182498"/>
    </source>
</evidence>
<dbReference type="AlphaFoldDB" id="A0A0X2NRH2"/>
<proteinExistence type="predicted"/>
<evidence type="ECO:0000313" key="1">
    <source>
        <dbReference type="EMBL" id="CUU67408.1"/>
    </source>
</evidence>
<reference evidence="2" key="1">
    <citation type="submission" date="2015-11" db="EMBL/GenBank/DDBJ databases">
        <authorList>
            <person name="Dugat-Bony E."/>
        </authorList>
    </citation>
    <scope>NUCLEOTIDE SEQUENCE [LARGE SCALE GENOMIC DNA]</scope>
    <source>
        <strain evidence="2">Mu292</strain>
    </source>
</reference>
<accession>A0A0X2NRH2</accession>
<dbReference type="Proteomes" id="UP000182498">
    <property type="component" value="Unassembled WGS sequence"/>
</dbReference>
<protein>
    <submittedName>
        <fullName evidence="1">Uncharacterized protein</fullName>
    </submittedName>
</protein>
<dbReference type="EMBL" id="FAUH01000023">
    <property type="protein sequence ID" value="CUU67408.1"/>
    <property type="molecule type" value="Genomic_DNA"/>
</dbReference>
<name>A0A0X2NRH2_9CORY</name>
<organism evidence="1 2">
    <name type="scientific">Corynebacterium variabile</name>
    <dbReference type="NCBI Taxonomy" id="1727"/>
    <lineage>
        <taxon>Bacteria</taxon>
        <taxon>Bacillati</taxon>
        <taxon>Actinomycetota</taxon>
        <taxon>Actinomycetes</taxon>
        <taxon>Mycobacteriales</taxon>
        <taxon>Corynebacteriaceae</taxon>
        <taxon>Corynebacterium</taxon>
    </lineage>
</organism>
<sequence>MLTDGDTGTDSDLSELSSRTCTIAPMCRTPCPQLIQELPTPPTTLLRPSIFGIFGFFGMDVLGHRGNIPGLPHHVRGLINRQTALYKTRGLTL</sequence>